<protein>
    <submittedName>
        <fullName evidence="2">Uncharacterized protein</fullName>
    </submittedName>
</protein>
<comment type="caution">
    <text evidence="2">The sequence shown here is derived from an EMBL/GenBank/DDBJ whole genome shotgun (WGS) entry which is preliminary data.</text>
</comment>
<dbReference type="AlphaFoldDB" id="A0A367FTL4"/>
<evidence type="ECO:0000313" key="3">
    <source>
        <dbReference type="Proteomes" id="UP000253094"/>
    </source>
</evidence>
<reference evidence="2 3" key="1">
    <citation type="submission" date="2018-06" db="EMBL/GenBank/DDBJ databases">
        <title>Sphaerisporangium craniellae sp. nov., isolated from a marine sponge in the South China Sea.</title>
        <authorList>
            <person name="Li L."/>
        </authorList>
    </citation>
    <scope>NUCLEOTIDE SEQUENCE [LARGE SCALE GENOMIC DNA]</scope>
    <source>
        <strain evidence="2 3">CCTCC AA 208026</strain>
    </source>
</reference>
<sequence length="84" mass="9652">MATVKRLTFAEVRQRHGRTWEILDFYGGWVAYRRNPWSTTAARFGVSNLLGADDLDDLARQLDEQATAESRRKSRYPPLPPDDA</sequence>
<dbReference type="EMBL" id="QOIL01000001">
    <property type="protein sequence ID" value="RCG32935.1"/>
    <property type="molecule type" value="Genomic_DNA"/>
</dbReference>
<organism evidence="2 3">
    <name type="scientific">Sphaerisporangium album</name>
    <dbReference type="NCBI Taxonomy" id="509200"/>
    <lineage>
        <taxon>Bacteria</taxon>
        <taxon>Bacillati</taxon>
        <taxon>Actinomycetota</taxon>
        <taxon>Actinomycetes</taxon>
        <taxon>Streptosporangiales</taxon>
        <taxon>Streptosporangiaceae</taxon>
        <taxon>Sphaerisporangium</taxon>
    </lineage>
</organism>
<dbReference type="Proteomes" id="UP000253094">
    <property type="component" value="Unassembled WGS sequence"/>
</dbReference>
<evidence type="ECO:0000256" key="1">
    <source>
        <dbReference type="SAM" id="MobiDB-lite"/>
    </source>
</evidence>
<name>A0A367FTL4_9ACTN</name>
<feature type="region of interest" description="Disordered" evidence="1">
    <location>
        <begin position="65"/>
        <end position="84"/>
    </location>
</feature>
<keyword evidence="3" id="KW-1185">Reference proteome</keyword>
<gene>
    <name evidence="2" type="ORF">DQ384_00290</name>
</gene>
<evidence type="ECO:0000313" key="2">
    <source>
        <dbReference type="EMBL" id="RCG32935.1"/>
    </source>
</evidence>
<accession>A0A367FTL4</accession>
<proteinExistence type="predicted"/>